<feature type="region of interest" description="Disordered" evidence="4">
    <location>
        <begin position="302"/>
        <end position="321"/>
    </location>
</feature>
<feature type="compositionally biased region" description="Polar residues" evidence="4">
    <location>
        <begin position="1"/>
        <end position="21"/>
    </location>
</feature>
<evidence type="ECO:0000256" key="3">
    <source>
        <dbReference type="ARBA" id="ARBA00023002"/>
    </source>
</evidence>
<reference evidence="5" key="1">
    <citation type="submission" date="2018-12" db="EMBL/GenBank/DDBJ databases">
        <authorList>
            <person name="Syme R.A."/>
            <person name="Farfan-Caceres L."/>
            <person name="Lichtenzveig J."/>
        </authorList>
    </citation>
    <scope>NUCLEOTIDE SEQUENCE</scope>
    <source>
        <strain evidence="5">Al4</strain>
    </source>
</reference>
<dbReference type="InterPro" id="IPR021858">
    <property type="entry name" value="Fun_TF"/>
</dbReference>
<dbReference type="SUPFAM" id="SSF51735">
    <property type="entry name" value="NAD(P)-binding Rossmann-fold domains"/>
    <property type="match status" value="1"/>
</dbReference>
<keyword evidence="6" id="KW-1185">Reference proteome</keyword>
<evidence type="ECO:0000256" key="4">
    <source>
        <dbReference type="SAM" id="MobiDB-lite"/>
    </source>
</evidence>
<reference evidence="5" key="2">
    <citation type="submission" date="2020-09" db="EMBL/GenBank/DDBJ databases">
        <title>Reference genome assembly for Australian Ascochyta lentis isolate Al4.</title>
        <authorList>
            <person name="Lee R.C."/>
            <person name="Farfan-Caceres L.M."/>
            <person name="Debler J.W."/>
            <person name="Williams A.H."/>
            <person name="Henares B.M."/>
        </authorList>
    </citation>
    <scope>NUCLEOTIDE SEQUENCE</scope>
    <source>
        <strain evidence="5">Al4</strain>
    </source>
</reference>
<gene>
    <name evidence="5" type="ORF">EKO04_004472</name>
</gene>
<accession>A0A8H7J778</accession>
<comment type="similarity">
    <text evidence="1">Belongs to the short-chain dehydrogenases/reductases (SDR) family.</text>
</comment>
<proteinExistence type="inferred from homology"/>
<dbReference type="OrthoDB" id="5319341at2759"/>
<dbReference type="AlphaFoldDB" id="A0A8H7J778"/>
<evidence type="ECO:0000256" key="1">
    <source>
        <dbReference type="ARBA" id="ARBA00006484"/>
    </source>
</evidence>
<evidence type="ECO:0000313" key="6">
    <source>
        <dbReference type="Proteomes" id="UP000651452"/>
    </source>
</evidence>
<dbReference type="Pfam" id="PF11951">
    <property type="entry name" value="Fungal_trans_2"/>
    <property type="match status" value="1"/>
</dbReference>
<feature type="region of interest" description="Disordered" evidence="4">
    <location>
        <begin position="1"/>
        <end position="25"/>
    </location>
</feature>
<organism evidence="5 6">
    <name type="scientific">Ascochyta lentis</name>
    <dbReference type="NCBI Taxonomy" id="205686"/>
    <lineage>
        <taxon>Eukaryota</taxon>
        <taxon>Fungi</taxon>
        <taxon>Dikarya</taxon>
        <taxon>Ascomycota</taxon>
        <taxon>Pezizomycotina</taxon>
        <taxon>Dothideomycetes</taxon>
        <taxon>Pleosporomycetidae</taxon>
        <taxon>Pleosporales</taxon>
        <taxon>Pleosporineae</taxon>
        <taxon>Didymellaceae</taxon>
        <taxon>Ascochyta</taxon>
    </lineage>
</organism>
<dbReference type="PRINTS" id="PR00081">
    <property type="entry name" value="GDHRDH"/>
</dbReference>
<dbReference type="FunFam" id="3.40.50.720:FF:000084">
    <property type="entry name" value="Short-chain dehydrogenase reductase"/>
    <property type="match status" value="1"/>
</dbReference>
<protein>
    <submittedName>
        <fullName evidence="5">Uncharacterized protein</fullName>
    </submittedName>
</protein>
<sequence length="820" mass="90870">MSPSAIASESATMSTNGQTNGHAPEIVEQTGIPPYLSTMPSEEFDWKVSLKNKVIAITGANRGIGLGLATVFLANEAAHIYSLDLFEPGEEFEALQKANPKRVHYLNCNVTSEESVTKAIDQIVAQTGRIDGMVANAGMTKHQPALNFDQAQLEQMFNLNVFGAYYCATAAAKKFIELGIKGSIVFTASMTSYRPNRAGPSAPYGGTKAAVRNMAHTLSMEWAKHGIRVNSISPGFVRTQMTYKIERAPDFAEKMHYYGGMPRLADPRELGGGYVYLLSDSASYTTGIDIPIAGIVALTDASASTPTNGSTPPAQADASPALARRSITSDTQFINSPELHFDSPLTTGSIASVPSPNSAPYEWYDLLAEDAIQNVAKYNLNLDVDKPRVSRRQTPEQEVPNLDPQLRSPDQDNDAQVPSLNQSQTLPSILHEQWNSVENIPLTEDELVLFQHYVAVVGPILDLCDPTRQFSTAVPRLAVHNLGLLKSLLAVAARHLVALNQPSIQQPATDSHIVNPLINVATQYYYETLHYLSQNLNHGSYSKSREIIATALLISTYEMFDAEGQYNNGAWERHLRGIFWIQRSQNNNGECKDPLRRAAWWSWIRQDSWVAFREGRRVLTIWRPLRRLDDLTPDELCLRIIYICGRCVDFASTESVKKYDVDTRVDQGKKLTQALNDWYNMLGSSFQPIYKPALPAPDTFFSPIWIHPPSHAAAIQTFHFSRIIVAINEPSPGGMEDMRNRQRLLDDSVEAICGIASTHQAKEIPSAMINVRALYAAALAVRDPAKQAAVLRLLDQTLEVTKFPPKSLLQDLATYWHTEQ</sequence>
<name>A0A8H7J778_9PLEO</name>
<dbReference type="PANTHER" id="PTHR43008">
    <property type="entry name" value="BENZIL REDUCTASE"/>
    <property type="match status" value="1"/>
</dbReference>
<evidence type="ECO:0000256" key="2">
    <source>
        <dbReference type="ARBA" id="ARBA00022857"/>
    </source>
</evidence>
<feature type="region of interest" description="Disordered" evidence="4">
    <location>
        <begin position="386"/>
        <end position="419"/>
    </location>
</feature>
<comment type="caution">
    <text evidence="5">The sequence shown here is derived from an EMBL/GenBank/DDBJ whole genome shotgun (WGS) entry which is preliminary data.</text>
</comment>
<dbReference type="GO" id="GO:0050664">
    <property type="term" value="F:oxidoreductase activity, acting on NAD(P)H, oxygen as acceptor"/>
    <property type="evidence" value="ECO:0007669"/>
    <property type="project" value="TreeGrafter"/>
</dbReference>
<dbReference type="Gene3D" id="3.40.50.720">
    <property type="entry name" value="NAD(P)-binding Rossmann-like Domain"/>
    <property type="match status" value="1"/>
</dbReference>
<keyword evidence="2" id="KW-0521">NADP</keyword>
<dbReference type="InterPro" id="IPR002347">
    <property type="entry name" value="SDR_fam"/>
</dbReference>
<dbReference type="GO" id="GO:0016616">
    <property type="term" value="F:oxidoreductase activity, acting on the CH-OH group of donors, NAD or NADP as acceptor"/>
    <property type="evidence" value="ECO:0007669"/>
    <property type="project" value="UniProtKB-ARBA"/>
</dbReference>
<evidence type="ECO:0000313" key="5">
    <source>
        <dbReference type="EMBL" id="KAF9697742.1"/>
    </source>
</evidence>
<dbReference type="EMBL" id="RZGK01000007">
    <property type="protein sequence ID" value="KAF9697742.1"/>
    <property type="molecule type" value="Genomic_DNA"/>
</dbReference>
<dbReference type="Pfam" id="PF13561">
    <property type="entry name" value="adh_short_C2"/>
    <property type="match status" value="1"/>
</dbReference>
<dbReference type="PANTHER" id="PTHR43008:SF4">
    <property type="entry name" value="CHAIN DEHYDROGENASE, PUTATIVE (AFU_ORTHOLOGUE AFUA_4G08710)-RELATED"/>
    <property type="match status" value="1"/>
</dbReference>
<dbReference type="InterPro" id="IPR036291">
    <property type="entry name" value="NAD(P)-bd_dom_sf"/>
</dbReference>
<feature type="compositionally biased region" description="Polar residues" evidence="4">
    <location>
        <begin position="302"/>
        <end position="313"/>
    </location>
</feature>
<dbReference type="Proteomes" id="UP000651452">
    <property type="component" value="Unassembled WGS sequence"/>
</dbReference>
<keyword evidence="3" id="KW-0560">Oxidoreductase</keyword>